<evidence type="ECO:0000256" key="1">
    <source>
        <dbReference type="ARBA" id="ARBA00010088"/>
    </source>
</evidence>
<gene>
    <name evidence="5" type="ORF">M409DRAFT_68866</name>
</gene>
<sequence>MSTAVDIRPFHLSIDNTQLVDLQKRLDFVRWPDNETVPGWTQGAPAWFNSYPQFVAGVDGEEIHFLRIKSSNKNALPLLLIYGWPGSVLEFRKVVDPLINPEAHGGSEEDAFHLVVPSLPGYGWSSKPKAAGWNHQRISDAFVTLMESLGYDRWVAQGGDWGADIVAIMASNKPPQSLIGVHMNSVFFEAHKEIANEPSNVGEELALKRQLRLEEDENGYFKLQATRPQTIAYSSADSPVGQAAWIYEKIYHWTQHSGDLQEVLTMDEILDDIMVYWLSNSGGSSARLYWEDDDNTALPISIPVGVSIFPGDLNYAPRSWGERYYSNIVHWRDVEKGGHFAAWEVPGLFVREVRDTFRHVR</sequence>
<dbReference type="RefSeq" id="XP_033663794.1">
    <property type="nucleotide sequence ID" value="XM_033818022.1"/>
</dbReference>
<dbReference type="GO" id="GO:0097176">
    <property type="term" value="P:epoxide metabolic process"/>
    <property type="evidence" value="ECO:0007669"/>
    <property type="project" value="TreeGrafter"/>
</dbReference>
<evidence type="ECO:0000256" key="3">
    <source>
        <dbReference type="PIRSR" id="PIRSR001112-1"/>
    </source>
</evidence>
<dbReference type="InterPro" id="IPR029058">
    <property type="entry name" value="AB_hydrolase_fold"/>
</dbReference>
<dbReference type="EMBL" id="ML993611">
    <property type="protein sequence ID" value="KAF2162905.1"/>
    <property type="molecule type" value="Genomic_DNA"/>
</dbReference>
<dbReference type="InterPro" id="IPR000073">
    <property type="entry name" value="AB_hydrolase_1"/>
</dbReference>
<dbReference type="GO" id="GO:0004301">
    <property type="term" value="F:epoxide hydrolase activity"/>
    <property type="evidence" value="ECO:0007669"/>
    <property type="project" value="TreeGrafter"/>
</dbReference>
<dbReference type="PANTHER" id="PTHR21661">
    <property type="entry name" value="EPOXIDE HYDROLASE 1-RELATED"/>
    <property type="match status" value="1"/>
</dbReference>
<dbReference type="PANTHER" id="PTHR21661:SF35">
    <property type="entry name" value="EPOXIDE HYDROLASE"/>
    <property type="match status" value="1"/>
</dbReference>
<dbReference type="PRINTS" id="PR00412">
    <property type="entry name" value="EPOXHYDRLASE"/>
</dbReference>
<evidence type="ECO:0000259" key="4">
    <source>
        <dbReference type="Pfam" id="PF00561"/>
    </source>
</evidence>
<protein>
    <recommendedName>
        <fullName evidence="4">AB hydrolase-1 domain-containing protein</fullName>
    </recommendedName>
</protein>
<dbReference type="PIRSF" id="PIRSF001112">
    <property type="entry name" value="Epoxide_hydrolase"/>
    <property type="match status" value="1"/>
</dbReference>
<dbReference type="GeneID" id="54571294"/>
<dbReference type="SUPFAM" id="SSF53474">
    <property type="entry name" value="alpha/beta-Hydrolases"/>
    <property type="match status" value="1"/>
</dbReference>
<dbReference type="OrthoDB" id="7130006at2759"/>
<evidence type="ECO:0000313" key="5">
    <source>
        <dbReference type="EMBL" id="KAF2162905.1"/>
    </source>
</evidence>
<keyword evidence="6" id="KW-1185">Reference proteome</keyword>
<feature type="active site" description="Proton donor" evidence="3">
    <location>
        <position position="289"/>
    </location>
</feature>
<accession>A0A6A6C784</accession>
<evidence type="ECO:0000256" key="2">
    <source>
        <dbReference type="ARBA" id="ARBA00022801"/>
    </source>
</evidence>
<feature type="active site" description="Nucleophile" evidence="3">
    <location>
        <position position="160"/>
    </location>
</feature>
<dbReference type="Proteomes" id="UP000799537">
    <property type="component" value="Unassembled WGS sequence"/>
</dbReference>
<organism evidence="5 6">
    <name type="scientific">Zasmidium cellare ATCC 36951</name>
    <dbReference type="NCBI Taxonomy" id="1080233"/>
    <lineage>
        <taxon>Eukaryota</taxon>
        <taxon>Fungi</taxon>
        <taxon>Dikarya</taxon>
        <taxon>Ascomycota</taxon>
        <taxon>Pezizomycotina</taxon>
        <taxon>Dothideomycetes</taxon>
        <taxon>Dothideomycetidae</taxon>
        <taxon>Mycosphaerellales</taxon>
        <taxon>Mycosphaerellaceae</taxon>
        <taxon>Zasmidium</taxon>
    </lineage>
</organism>
<dbReference type="Pfam" id="PF00561">
    <property type="entry name" value="Abhydrolase_1"/>
    <property type="match status" value="1"/>
</dbReference>
<comment type="similarity">
    <text evidence="1">Belongs to the peptidase S33 family.</text>
</comment>
<dbReference type="InterPro" id="IPR000639">
    <property type="entry name" value="Epox_hydrolase-like"/>
</dbReference>
<dbReference type="Gene3D" id="3.40.50.1820">
    <property type="entry name" value="alpha/beta hydrolase"/>
    <property type="match status" value="1"/>
</dbReference>
<dbReference type="InterPro" id="IPR016292">
    <property type="entry name" value="Epoxide_hydrolase"/>
</dbReference>
<name>A0A6A6C784_ZASCE</name>
<keyword evidence="2" id="KW-0378">Hydrolase</keyword>
<reference evidence="5" key="1">
    <citation type="journal article" date="2020" name="Stud. Mycol.">
        <title>101 Dothideomycetes genomes: a test case for predicting lifestyles and emergence of pathogens.</title>
        <authorList>
            <person name="Haridas S."/>
            <person name="Albert R."/>
            <person name="Binder M."/>
            <person name="Bloem J."/>
            <person name="Labutti K."/>
            <person name="Salamov A."/>
            <person name="Andreopoulos B."/>
            <person name="Baker S."/>
            <person name="Barry K."/>
            <person name="Bills G."/>
            <person name="Bluhm B."/>
            <person name="Cannon C."/>
            <person name="Castanera R."/>
            <person name="Culley D."/>
            <person name="Daum C."/>
            <person name="Ezra D."/>
            <person name="Gonzalez J."/>
            <person name="Henrissat B."/>
            <person name="Kuo A."/>
            <person name="Liang C."/>
            <person name="Lipzen A."/>
            <person name="Lutzoni F."/>
            <person name="Magnuson J."/>
            <person name="Mondo S."/>
            <person name="Nolan M."/>
            <person name="Ohm R."/>
            <person name="Pangilinan J."/>
            <person name="Park H.-J."/>
            <person name="Ramirez L."/>
            <person name="Alfaro M."/>
            <person name="Sun H."/>
            <person name="Tritt A."/>
            <person name="Yoshinaga Y."/>
            <person name="Zwiers L.-H."/>
            <person name="Turgeon B."/>
            <person name="Goodwin S."/>
            <person name="Spatafora J."/>
            <person name="Crous P."/>
            <person name="Grigoriev I."/>
        </authorList>
    </citation>
    <scope>NUCLEOTIDE SEQUENCE</scope>
    <source>
        <strain evidence="5">ATCC 36951</strain>
    </source>
</reference>
<dbReference type="AlphaFoldDB" id="A0A6A6C784"/>
<feature type="active site" description="Proton acceptor" evidence="3">
    <location>
        <position position="339"/>
    </location>
</feature>
<feature type="domain" description="AB hydrolase-1" evidence="4">
    <location>
        <begin position="77"/>
        <end position="184"/>
    </location>
</feature>
<proteinExistence type="inferred from homology"/>
<evidence type="ECO:0000313" key="6">
    <source>
        <dbReference type="Proteomes" id="UP000799537"/>
    </source>
</evidence>